<dbReference type="EMBL" id="CP007139">
    <property type="protein sequence ID" value="AIE87131.1"/>
    <property type="molecule type" value="Genomic_DNA"/>
</dbReference>
<feature type="compositionally biased region" description="Basic and acidic residues" evidence="1">
    <location>
        <begin position="26"/>
        <end position="38"/>
    </location>
</feature>
<feature type="region of interest" description="Disordered" evidence="1">
    <location>
        <begin position="26"/>
        <end position="61"/>
    </location>
</feature>
<accession>A0A068NUM2</accession>
<keyword evidence="2" id="KW-0732">Signal</keyword>
<evidence type="ECO:0000313" key="3">
    <source>
        <dbReference type="EMBL" id="AIE87131.1"/>
    </source>
</evidence>
<name>A0A068NUM2_FIMGI</name>
<feature type="signal peptide" evidence="2">
    <location>
        <begin position="1"/>
        <end position="22"/>
    </location>
</feature>
<proteinExistence type="predicted"/>
<dbReference type="KEGG" id="fgi:OP10G_3763"/>
<dbReference type="STRING" id="661478.OP10G_3763"/>
<sequence>MKTKTLFAVIPILAISGLLSLAGCGEEQHEPRMEKALEQQRSQQRNAMQSGNIPGAAGAKK</sequence>
<dbReference type="PROSITE" id="PS51257">
    <property type="entry name" value="PROKAR_LIPOPROTEIN"/>
    <property type="match status" value="1"/>
</dbReference>
<dbReference type="RefSeq" id="WP_025228947.1">
    <property type="nucleotide sequence ID" value="NZ_CP007139.1"/>
</dbReference>
<feature type="chain" id="PRO_5001654277" description="Lipoprotein" evidence="2">
    <location>
        <begin position="23"/>
        <end position="61"/>
    </location>
</feature>
<dbReference type="Proteomes" id="UP000027982">
    <property type="component" value="Chromosome"/>
</dbReference>
<keyword evidence="4" id="KW-1185">Reference proteome</keyword>
<gene>
    <name evidence="3" type="ORF">OP10G_3763</name>
</gene>
<reference evidence="3 4" key="1">
    <citation type="journal article" date="2014" name="PLoS ONE">
        <title>The first complete genome sequence of the class fimbriimonadia in the phylum armatimonadetes.</title>
        <authorList>
            <person name="Hu Z.Y."/>
            <person name="Wang Y.Z."/>
            <person name="Im W.T."/>
            <person name="Wang S.Y."/>
            <person name="Zhao G.P."/>
            <person name="Zheng H.J."/>
            <person name="Quan Z.X."/>
        </authorList>
    </citation>
    <scope>NUCLEOTIDE SEQUENCE [LARGE SCALE GENOMIC DNA]</scope>
    <source>
        <strain evidence="3">Gsoil 348</strain>
    </source>
</reference>
<organism evidence="3 4">
    <name type="scientific">Fimbriimonas ginsengisoli Gsoil 348</name>
    <dbReference type="NCBI Taxonomy" id="661478"/>
    <lineage>
        <taxon>Bacteria</taxon>
        <taxon>Bacillati</taxon>
        <taxon>Armatimonadota</taxon>
        <taxon>Fimbriimonadia</taxon>
        <taxon>Fimbriimonadales</taxon>
        <taxon>Fimbriimonadaceae</taxon>
        <taxon>Fimbriimonas</taxon>
    </lineage>
</organism>
<dbReference type="HOGENOM" id="CLU_2915751_0_0_0"/>
<evidence type="ECO:0000256" key="1">
    <source>
        <dbReference type="SAM" id="MobiDB-lite"/>
    </source>
</evidence>
<evidence type="ECO:0000313" key="4">
    <source>
        <dbReference type="Proteomes" id="UP000027982"/>
    </source>
</evidence>
<feature type="compositionally biased region" description="Polar residues" evidence="1">
    <location>
        <begin position="39"/>
        <end position="52"/>
    </location>
</feature>
<protein>
    <recommendedName>
        <fullName evidence="5">Lipoprotein</fullName>
    </recommendedName>
</protein>
<dbReference type="AlphaFoldDB" id="A0A068NUM2"/>
<evidence type="ECO:0000256" key="2">
    <source>
        <dbReference type="SAM" id="SignalP"/>
    </source>
</evidence>
<evidence type="ECO:0008006" key="5">
    <source>
        <dbReference type="Google" id="ProtNLM"/>
    </source>
</evidence>